<protein>
    <recommendedName>
        <fullName evidence="8">Anaphase-promoting complex subunit 4 WD40 domain-containing protein</fullName>
    </recommendedName>
</protein>
<keyword evidence="2" id="KW-0677">Repeat</keyword>
<evidence type="ECO:0000256" key="1">
    <source>
        <dbReference type="ARBA" id="ARBA00022574"/>
    </source>
</evidence>
<feature type="region of interest" description="Disordered" evidence="5">
    <location>
        <begin position="1"/>
        <end position="22"/>
    </location>
</feature>
<sequence>MKYIISATTSKPSTNVPPSGGGGSLTILDPNGAILSSLRSSADLSGRAGMGISSLCSFPQEFSKANNVGSGGDNTQPVIGYGGNCVKRGDNYGMLISIRSSSSPPIMHWKCRLPETEMSGGLSISPCGHYVVGGGSSGSCFVWSSIGGELLRTIKAHYRSVTSIAWSDCGRYLVTGGADGMVHLFSLMSLVDVASSSAKISKQRNVPPIHTFSVHHFPVTSLVQLAGGRIASSAEDGQVLVLELFSKKVLVNIQFPHGIQCMEHYNGRLYAGSTQGTIFSVDLDAYAMHETEKLGAIFANKRRRQEQLDTESTENWTLEEKVFGKKKTDTIKNSKGDNNNQEQGYRTDWIGHDHAVTSIALLTESEPRKMISGDSFGQIRIWELESRTCLSVVHPWSSAFANASNADDKKKSPTHPVTSLRIIAQPDVPPSSGIFHSPAGSSKNLSSFSTLVTPLQKYISDGIESANSSNACPSIAAGTIRVPFLKSNRTAQNMAYWEARPILREAKIQQQSLKEGGKSEVKEEIASMREQIKKLQEQLQAKDSEVKRWQTVNNKLMSKLQTKS</sequence>
<reference evidence="6 7" key="1">
    <citation type="submission" date="2019-01" db="EMBL/GenBank/DDBJ databases">
        <authorList>
            <person name="Ferrante I. M."/>
        </authorList>
    </citation>
    <scope>NUCLEOTIDE SEQUENCE [LARGE SCALE GENOMIC DNA]</scope>
    <source>
        <strain evidence="6 7">B856</strain>
    </source>
</reference>
<dbReference type="Pfam" id="PF00400">
    <property type="entry name" value="WD40"/>
    <property type="match status" value="1"/>
</dbReference>
<organism evidence="6 7">
    <name type="scientific">Pseudo-nitzschia multistriata</name>
    <dbReference type="NCBI Taxonomy" id="183589"/>
    <lineage>
        <taxon>Eukaryota</taxon>
        <taxon>Sar</taxon>
        <taxon>Stramenopiles</taxon>
        <taxon>Ochrophyta</taxon>
        <taxon>Bacillariophyta</taxon>
        <taxon>Bacillariophyceae</taxon>
        <taxon>Bacillariophycidae</taxon>
        <taxon>Bacillariales</taxon>
        <taxon>Bacillariaceae</taxon>
        <taxon>Pseudo-nitzschia</taxon>
    </lineage>
</organism>
<evidence type="ECO:0000313" key="7">
    <source>
        <dbReference type="Proteomes" id="UP000291116"/>
    </source>
</evidence>
<evidence type="ECO:0000256" key="3">
    <source>
        <dbReference type="PROSITE-ProRule" id="PRU00221"/>
    </source>
</evidence>
<dbReference type="Proteomes" id="UP000291116">
    <property type="component" value="Unassembled WGS sequence"/>
</dbReference>
<dbReference type="PROSITE" id="PS50082">
    <property type="entry name" value="WD_REPEATS_2"/>
    <property type="match status" value="2"/>
</dbReference>
<keyword evidence="1 3" id="KW-0853">WD repeat</keyword>
<evidence type="ECO:0000256" key="5">
    <source>
        <dbReference type="SAM" id="MobiDB-lite"/>
    </source>
</evidence>
<feature type="compositionally biased region" description="Polar residues" evidence="5">
    <location>
        <begin position="1"/>
        <end position="17"/>
    </location>
</feature>
<dbReference type="SUPFAM" id="SSF50978">
    <property type="entry name" value="WD40 repeat-like"/>
    <property type="match status" value="1"/>
</dbReference>
<dbReference type="GO" id="GO:0006364">
    <property type="term" value="P:rRNA processing"/>
    <property type="evidence" value="ECO:0007669"/>
    <property type="project" value="TreeGrafter"/>
</dbReference>
<evidence type="ECO:0000256" key="4">
    <source>
        <dbReference type="SAM" id="Coils"/>
    </source>
</evidence>
<dbReference type="PROSITE" id="PS50294">
    <property type="entry name" value="WD_REPEATS_REGION"/>
    <property type="match status" value="1"/>
</dbReference>
<dbReference type="PANTHER" id="PTHR18763">
    <property type="entry name" value="WD-REPEAT PROTEIN 18"/>
    <property type="match status" value="1"/>
</dbReference>
<dbReference type="GO" id="GO:0006261">
    <property type="term" value="P:DNA-templated DNA replication"/>
    <property type="evidence" value="ECO:0007669"/>
    <property type="project" value="TreeGrafter"/>
</dbReference>
<dbReference type="PANTHER" id="PTHR18763:SF0">
    <property type="entry name" value="WD REPEAT-CONTAINING PROTEIN 18"/>
    <property type="match status" value="1"/>
</dbReference>
<gene>
    <name evidence="6" type="ORF">PSNMU_V1.4_AUG-EV-PASAV3_0095930</name>
</gene>
<dbReference type="GO" id="GO:0120330">
    <property type="term" value="C:rixosome complex"/>
    <property type="evidence" value="ECO:0007669"/>
    <property type="project" value="TreeGrafter"/>
</dbReference>
<dbReference type="SMART" id="SM00320">
    <property type="entry name" value="WD40"/>
    <property type="match status" value="4"/>
</dbReference>
<keyword evidence="7" id="KW-1185">Reference proteome</keyword>
<dbReference type="InterPro" id="IPR015943">
    <property type="entry name" value="WD40/YVTN_repeat-like_dom_sf"/>
</dbReference>
<dbReference type="InterPro" id="IPR036322">
    <property type="entry name" value="WD40_repeat_dom_sf"/>
</dbReference>
<name>A0A448ZKP9_9STRA</name>
<keyword evidence="4" id="KW-0175">Coiled coil</keyword>
<evidence type="ECO:0008006" key="8">
    <source>
        <dbReference type="Google" id="ProtNLM"/>
    </source>
</evidence>
<feature type="repeat" description="WD" evidence="3">
    <location>
        <begin position="349"/>
        <end position="392"/>
    </location>
</feature>
<feature type="repeat" description="WD" evidence="3">
    <location>
        <begin position="154"/>
        <end position="195"/>
    </location>
</feature>
<dbReference type="Gene3D" id="2.130.10.10">
    <property type="entry name" value="YVTN repeat-like/Quinoprotein amine dehydrogenase"/>
    <property type="match status" value="2"/>
</dbReference>
<evidence type="ECO:0000256" key="2">
    <source>
        <dbReference type="ARBA" id="ARBA00022737"/>
    </source>
</evidence>
<proteinExistence type="predicted"/>
<feature type="coiled-coil region" evidence="4">
    <location>
        <begin position="518"/>
        <end position="552"/>
    </location>
</feature>
<dbReference type="InterPro" id="IPR001680">
    <property type="entry name" value="WD40_rpt"/>
</dbReference>
<dbReference type="InterPro" id="IPR045227">
    <property type="entry name" value="WDR18/Ipi3/RID3"/>
</dbReference>
<accession>A0A448ZKP9</accession>
<evidence type="ECO:0000313" key="6">
    <source>
        <dbReference type="EMBL" id="VEU42612.1"/>
    </source>
</evidence>
<dbReference type="GO" id="GO:0005656">
    <property type="term" value="C:nuclear pre-replicative complex"/>
    <property type="evidence" value="ECO:0007669"/>
    <property type="project" value="TreeGrafter"/>
</dbReference>
<dbReference type="OrthoDB" id="44351at2759"/>
<dbReference type="AlphaFoldDB" id="A0A448ZKP9"/>
<dbReference type="EMBL" id="CAACVS010000459">
    <property type="protein sequence ID" value="VEU42612.1"/>
    <property type="molecule type" value="Genomic_DNA"/>
</dbReference>